<keyword evidence="3" id="KW-1185">Reference proteome</keyword>
<reference evidence="3" key="1">
    <citation type="submission" date="2017-02" db="EMBL/GenBank/DDBJ databases">
        <authorList>
            <person name="Varghese N."/>
            <person name="Submissions S."/>
        </authorList>
    </citation>
    <scope>NUCLEOTIDE SEQUENCE [LARGE SCALE GENOMIC DNA]</scope>
    <source>
        <strain evidence="3">ATCC 49788</strain>
    </source>
</reference>
<evidence type="ECO:0000313" key="2">
    <source>
        <dbReference type="EMBL" id="SKA81027.1"/>
    </source>
</evidence>
<proteinExistence type="predicted"/>
<sequence>MTTTNHFAEWAVIELMGHQKIAGFASSQSIGDQSFVRVDVPATARSKSFTKLLGGSAIYALTLVDEALAREYCAEYAFTPISHYDLASVLNERAEYRARELIRERDQERRRIEREAMRDESSEDFDDDIL</sequence>
<dbReference type="STRING" id="92487.SAMN02745130_02154"/>
<dbReference type="Proteomes" id="UP000190460">
    <property type="component" value="Unassembled WGS sequence"/>
</dbReference>
<dbReference type="AlphaFoldDB" id="A0A1T4WV83"/>
<gene>
    <name evidence="2" type="ORF">SAMN02745130_02154</name>
</gene>
<accession>A0A1T4WV83</accession>
<dbReference type="EMBL" id="FUYB01000009">
    <property type="protein sequence ID" value="SKA81027.1"/>
    <property type="molecule type" value="Genomic_DNA"/>
</dbReference>
<evidence type="ECO:0000313" key="3">
    <source>
        <dbReference type="Proteomes" id="UP000190460"/>
    </source>
</evidence>
<feature type="coiled-coil region" evidence="1">
    <location>
        <begin position="91"/>
        <end position="118"/>
    </location>
</feature>
<dbReference type="OrthoDB" id="965837at2"/>
<keyword evidence="1" id="KW-0175">Coiled coil</keyword>
<name>A0A1T4WV83_9GAMM</name>
<dbReference type="RefSeq" id="WP_143594333.1">
    <property type="nucleotide sequence ID" value="NZ_FUYB01000009.1"/>
</dbReference>
<protein>
    <submittedName>
        <fullName evidence="2">Uncharacterized protein</fullName>
    </submittedName>
</protein>
<evidence type="ECO:0000256" key="1">
    <source>
        <dbReference type="SAM" id="Coils"/>
    </source>
</evidence>
<organism evidence="2 3">
    <name type="scientific">Thiothrix eikelboomii</name>
    <dbReference type="NCBI Taxonomy" id="92487"/>
    <lineage>
        <taxon>Bacteria</taxon>
        <taxon>Pseudomonadati</taxon>
        <taxon>Pseudomonadota</taxon>
        <taxon>Gammaproteobacteria</taxon>
        <taxon>Thiotrichales</taxon>
        <taxon>Thiotrichaceae</taxon>
        <taxon>Thiothrix</taxon>
    </lineage>
</organism>